<comment type="subcellular location">
    <subcellularLocation>
        <location evidence="1">Cell membrane</location>
        <topology evidence="1">Multi-pass membrane protein</topology>
    </subcellularLocation>
</comment>
<keyword evidence="13" id="KW-1185">Reference proteome</keyword>
<feature type="transmembrane region" description="Helical" evidence="11">
    <location>
        <begin position="62"/>
        <end position="83"/>
    </location>
</feature>
<evidence type="ECO:0000313" key="13">
    <source>
        <dbReference type="Proteomes" id="UP000033411"/>
    </source>
</evidence>
<comment type="caution">
    <text evidence="12">The sequence shown here is derived from an EMBL/GenBank/DDBJ whole genome shotgun (WGS) entry which is preliminary data.</text>
</comment>
<dbReference type="PATRIC" id="fig|1293439.3.peg.1168"/>
<keyword evidence="4" id="KW-0997">Cell inner membrane</keyword>
<evidence type="ECO:0000256" key="3">
    <source>
        <dbReference type="ARBA" id="ARBA00022475"/>
    </source>
</evidence>
<dbReference type="GO" id="GO:0022857">
    <property type="term" value="F:transmembrane transporter activity"/>
    <property type="evidence" value="ECO:0007669"/>
    <property type="project" value="InterPro"/>
</dbReference>
<keyword evidence="8 11" id="KW-0472">Membrane</keyword>
<evidence type="ECO:0000256" key="11">
    <source>
        <dbReference type="SAM" id="Phobius"/>
    </source>
</evidence>
<feature type="transmembrane region" description="Helical" evidence="11">
    <location>
        <begin position="193"/>
        <end position="218"/>
    </location>
</feature>
<feature type="transmembrane region" description="Helical" evidence="11">
    <location>
        <begin position="406"/>
        <end position="430"/>
    </location>
</feature>
<protein>
    <recommendedName>
        <fullName evidence="10">Xylose transport system permease protein XylH</fullName>
    </recommendedName>
</protein>
<sequence>MADQSVIPTTVHPSKFAQNPLQRFLLATELDTRLIGMIVALAIIWIGFNVFSGGLFLTPRNLWNLSVQTASVAVMVTGMVLVIVTRNVDLSVGSILGLVGMVMGVMQTDILPAQLGLGLGHPLIWALSLLAGLAVGVGIGALQGSIIAYLRVPAFIVTLGGYLVWRGAAWWVTMGRTVAPMDPTFQLIGGGPAGAIGALWSWVVCVIACAAIVVGLYLGRRQRLRFNFPLRPVWAEATLAILGCGIAIGAVWVVNAYPWPRRIAENYAHANGIDIPDGGLFISHGIAMPVLIALGVGVVMTFIATRTRFGRYVFAMGGNPEAAELAGINTRWVTVKIFMLMGGLCAIAAAISSARLNAATNALGTLDELYVIAAAVIGGASLAGGVGTIAGAMLGALVMQSLQSGMVLMGVDSPLQSIVVGVVLVFAVWLDTLYRRNKH</sequence>
<accession>A0A0F5QCX6</accession>
<name>A0A0F5QCX6_9HYPH</name>
<evidence type="ECO:0000256" key="5">
    <source>
        <dbReference type="ARBA" id="ARBA00022597"/>
    </source>
</evidence>
<keyword evidence="2" id="KW-0813">Transport</keyword>
<dbReference type="Pfam" id="PF02653">
    <property type="entry name" value="BPD_transp_2"/>
    <property type="match status" value="1"/>
</dbReference>
<organism evidence="12 13">
    <name type="scientific">Devosia epidermidihirudinis</name>
    <dbReference type="NCBI Taxonomy" id="1293439"/>
    <lineage>
        <taxon>Bacteria</taxon>
        <taxon>Pseudomonadati</taxon>
        <taxon>Pseudomonadota</taxon>
        <taxon>Alphaproteobacteria</taxon>
        <taxon>Hyphomicrobiales</taxon>
        <taxon>Devosiaceae</taxon>
        <taxon>Devosia</taxon>
    </lineage>
</organism>
<dbReference type="InterPro" id="IPR001851">
    <property type="entry name" value="ABC_transp_permease"/>
</dbReference>
<evidence type="ECO:0000256" key="1">
    <source>
        <dbReference type="ARBA" id="ARBA00004651"/>
    </source>
</evidence>
<dbReference type="AlphaFoldDB" id="A0A0F5QCX6"/>
<dbReference type="PANTHER" id="PTHR32196">
    <property type="entry name" value="ABC TRANSPORTER PERMEASE PROTEIN YPHD-RELATED-RELATED"/>
    <property type="match status" value="1"/>
</dbReference>
<dbReference type="Proteomes" id="UP000033411">
    <property type="component" value="Unassembled WGS sequence"/>
</dbReference>
<evidence type="ECO:0000256" key="4">
    <source>
        <dbReference type="ARBA" id="ARBA00022519"/>
    </source>
</evidence>
<proteinExistence type="predicted"/>
<dbReference type="GO" id="GO:0005886">
    <property type="term" value="C:plasma membrane"/>
    <property type="evidence" value="ECO:0007669"/>
    <property type="project" value="UniProtKB-SubCell"/>
</dbReference>
<feature type="transmembrane region" description="Helical" evidence="11">
    <location>
        <begin position="239"/>
        <end position="259"/>
    </location>
</feature>
<dbReference type="PANTHER" id="PTHR32196:SF32">
    <property type="entry name" value="XYLOSE TRANSPORT SYSTEM PERMEASE PROTEIN XYLH"/>
    <property type="match status" value="1"/>
</dbReference>
<evidence type="ECO:0000256" key="7">
    <source>
        <dbReference type="ARBA" id="ARBA00022989"/>
    </source>
</evidence>
<dbReference type="EMBL" id="LANJ01000012">
    <property type="protein sequence ID" value="KKC38820.1"/>
    <property type="molecule type" value="Genomic_DNA"/>
</dbReference>
<evidence type="ECO:0000256" key="2">
    <source>
        <dbReference type="ARBA" id="ARBA00022448"/>
    </source>
</evidence>
<feature type="transmembrane region" description="Helical" evidence="11">
    <location>
        <begin position="370"/>
        <end position="394"/>
    </location>
</feature>
<comment type="function">
    <text evidence="9">Part of the binding-protein-dependent transport system for D-xylose. Probably responsible for the translocation of the substrate across the membrane.</text>
</comment>
<evidence type="ECO:0000256" key="6">
    <source>
        <dbReference type="ARBA" id="ARBA00022692"/>
    </source>
</evidence>
<dbReference type="CDD" id="cd06579">
    <property type="entry name" value="TM_PBP1_transp_AraH_like"/>
    <property type="match status" value="1"/>
</dbReference>
<evidence type="ECO:0000256" key="8">
    <source>
        <dbReference type="ARBA" id="ARBA00023136"/>
    </source>
</evidence>
<keyword evidence="3" id="KW-1003">Cell membrane</keyword>
<keyword evidence="7 11" id="KW-1133">Transmembrane helix</keyword>
<feature type="transmembrane region" description="Helical" evidence="11">
    <location>
        <begin position="337"/>
        <end position="358"/>
    </location>
</feature>
<keyword evidence="6 11" id="KW-0812">Transmembrane</keyword>
<feature type="transmembrane region" description="Helical" evidence="11">
    <location>
        <begin position="154"/>
        <end position="173"/>
    </location>
</feature>
<dbReference type="STRING" id="1293439.WH87_07985"/>
<feature type="transmembrane region" description="Helical" evidence="11">
    <location>
        <begin position="279"/>
        <end position="304"/>
    </location>
</feature>
<evidence type="ECO:0000256" key="10">
    <source>
        <dbReference type="ARBA" id="ARBA00035686"/>
    </source>
</evidence>
<evidence type="ECO:0000256" key="9">
    <source>
        <dbReference type="ARBA" id="ARBA00035611"/>
    </source>
</evidence>
<keyword evidence="5" id="KW-0762">Sugar transport</keyword>
<feature type="transmembrane region" description="Helical" evidence="11">
    <location>
        <begin position="90"/>
        <end position="111"/>
    </location>
</feature>
<gene>
    <name evidence="12" type="ORF">WH87_07985</name>
</gene>
<evidence type="ECO:0000313" key="12">
    <source>
        <dbReference type="EMBL" id="KKC38820.1"/>
    </source>
</evidence>
<feature type="transmembrane region" description="Helical" evidence="11">
    <location>
        <begin position="123"/>
        <end position="142"/>
    </location>
</feature>
<feature type="transmembrane region" description="Helical" evidence="11">
    <location>
        <begin position="34"/>
        <end position="56"/>
    </location>
</feature>
<reference evidence="12 13" key="1">
    <citation type="submission" date="2015-03" db="EMBL/GenBank/DDBJ databases">
        <authorList>
            <person name="Lepp D."/>
            <person name="Hassan Y.I."/>
            <person name="Li X.-Z."/>
            <person name="Zhou T."/>
        </authorList>
    </citation>
    <scope>NUCLEOTIDE SEQUENCE [LARGE SCALE GENOMIC DNA]</scope>
    <source>
        <strain evidence="12 13">E84</strain>
    </source>
</reference>